<evidence type="ECO:0000313" key="4">
    <source>
        <dbReference type="EMBL" id="AFM27553.1"/>
    </source>
</evidence>
<dbReference type="InterPro" id="IPR009430">
    <property type="entry name" value="GvpL/GvpF"/>
</dbReference>
<dbReference type="HOGENOM" id="CLU_065736_0_0_7"/>
<dbReference type="AlphaFoldDB" id="I4CDB2"/>
<gene>
    <name evidence="4" type="ordered locus">Desti_4939</name>
</gene>
<dbReference type="PANTHER" id="PTHR36852">
    <property type="entry name" value="PROTEIN GVPL 2"/>
    <property type="match status" value="1"/>
</dbReference>
<dbReference type="EMBL" id="CP003360">
    <property type="protein sequence ID" value="AFM27553.1"/>
    <property type="molecule type" value="Genomic_DNA"/>
</dbReference>
<organism evidence="4 5">
    <name type="scientific">Desulfomonile tiedjei (strain ATCC 49306 / DSM 6799 / DCB-1)</name>
    <dbReference type="NCBI Taxonomy" id="706587"/>
    <lineage>
        <taxon>Bacteria</taxon>
        <taxon>Pseudomonadati</taxon>
        <taxon>Thermodesulfobacteriota</taxon>
        <taxon>Desulfomonilia</taxon>
        <taxon>Desulfomonilales</taxon>
        <taxon>Desulfomonilaceae</taxon>
        <taxon>Desulfomonile</taxon>
    </lineage>
</organism>
<dbReference type="STRING" id="706587.Desti_4939"/>
<dbReference type="KEGG" id="dti:Desti_4939"/>
<dbReference type="Pfam" id="PF06386">
    <property type="entry name" value="GvpL_GvpF"/>
    <property type="match status" value="1"/>
</dbReference>
<proteinExistence type="inferred from homology"/>
<evidence type="ECO:0000313" key="5">
    <source>
        <dbReference type="Proteomes" id="UP000006055"/>
    </source>
</evidence>
<accession>I4CDB2</accession>
<keyword evidence="1" id="KW-0304">Gas vesicle</keyword>
<dbReference type="RefSeq" id="WP_014812658.1">
    <property type="nucleotide sequence ID" value="NC_018025.1"/>
</dbReference>
<dbReference type="eggNOG" id="ENOG50335UX">
    <property type="taxonomic scope" value="Bacteria"/>
</dbReference>
<dbReference type="GO" id="GO:0031411">
    <property type="term" value="C:gas vesicle"/>
    <property type="evidence" value="ECO:0007669"/>
    <property type="project" value="UniProtKB-SubCell"/>
</dbReference>
<comment type="similarity">
    <text evidence="3">Belongs to the gas vesicle GvpF/GvpL family.</text>
</comment>
<protein>
    <submittedName>
        <fullName evidence="4">Gas vesicle synthesis protein GvpL/GvpF</fullName>
    </submittedName>
</protein>
<dbReference type="OrthoDB" id="5523775at2"/>
<keyword evidence="5" id="KW-1185">Reference proteome</keyword>
<comment type="subcellular location">
    <subcellularLocation>
        <location evidence="2">Gas vesicle</location>
    </subcellularLocation>
</comment>
<evidence type="ECO:0000256" key="2">
    <source>
        <dbReference type="ARBA" id="ARBA00035108"/>
    </source>
</evidence>
<sequence length="245" mass="27715">MKFLMYCIFTENSIEPPHSLVGVNRSPVRIISCDGLAAAVSVITQKEIPRDPATGLDYHKVIQWFHERIGVIPLRLGTCLGHESDVVQLLHSHGARYKSLLKELDGCVEMGIRVIHDRPGPQELASKSPFISRFNGTESGTDYLMRRKVLFDADEFAISRNREIVERYHSPFTGLYVSFKAQTSKFSPLGTDRNSVLTSLYFLIPRQSADSFRAIYGDLRSGLHERIMLSGPWPPYNFVLPEDCL</sequence>
<dbReference type="Proteomes" id="UP000006055">
    <property type="component" value="Chromosome"/>
</dbReference>
<reference evidence="5" key="1">
    <citation type="submission" date="2012-06" db="EMBL/GenBank/DDBJ databases">
        <title>Complete sequence of chromosome of Desulfomonile tiedjei DSM 6799.</title>
        <authorList>
            <person name="Lucas S."/>
            <person name="Copeland A."/>
            <person name="Lapidus A."/>
            <person name="Glavina del Rio T."/>
            <person name="Dalin E."/>
            <person name="Tice H."/>
            <person name="Bruce D."/>
            <person name="Goodwin L."/>
            <person name="Pitluck S."/>
            <person name="Peters L."/>
            <person name="Ovchinnikova G."/>
            <person name="Zeytun A."/>
            <person name="Lu M."/>
            <person name="Kyrpides N."/>
            <person name="Mavromatis K."/>
            <person name="Ivanova N."/>
            <person name="Brettin T."/>
            <person name="Detter J.C."/>
            <person name="Han C."/>
            <person name="Larimer F."/>
            <person name="Land M."/>
            <person name="Hauser L."/>
            <person name="Markowitz V."/>
            <person name="Cheng J.-F."/>
            <person name="Hugenholtz P."/>
            <person name="Woyke T."/>
            <person name="Wu D."/>
            <person name="Spring S."/>
            <person name="Schroeder M."/>
            <person name="Brambilla E."/>
            <person name="Klenk H.-P."/>
            <person name="Eisen J.A."/>
        </authorList>
    </citation>
    <scope>NUCLEOTIDE SEQUENCE [LARGE SCALE GENOMIC DNA]</scope>
    <source>
        <strain evidence="5">ATCC 49306 / DSM 6799 / DCB-1</strain>
    </source>
</reference>
<dbReference type="GO" id="GO:0031412">
    <property type="term" value="P:gas vesicle organization"/>
    <property type="evidence" value="ECO:0007669"/>
    <property type="project" value="InterPro"/>
</dbReference>
<name>I4CDB2_DESTA</name>
<dbReference type="PANTHER" id="PTHR36852:SF1">
    <property type="entry name" value="PROTEIN GVPL 2"/>
    <property type="match status" value="1"/>
</dbReference>
<evidence type="ECO:0000256" key="3">
    <source>
        <dbReference type="ARBA" id="ARBA00035643"/>
    </source>
</evidence>
<evidence type="ECO:0000256" key="1">
    <source>
        <dbReference type="ARBA" id="ARBA00022987"/>
    </source>
</evidence>